<accession>A0A3E0DW50</accession>
<sequence>MTNKRKVIGAKRDKDGNITGVLLEGNVNFISSEKAHEMAKKGIVDLVAVETKNNKYIRTRPDGEKGNNLDEMADD</sequence>
<name>A0A3E0DW50_9GAMM</name>
<dbReference type="OrthoDB" id="8452385at2"/>
<reference evidence="1 2" key="1">
    <citation type="submission" date="2018-08" db="EMBL/GenBank/DDBJ databases">
        <title>Genomic Encyclopedia of Type Strains, Phase III (KMG-III): the genomes of soil and plant-associated and newly described type strains.</title>
        <authorList>
            <person name="Whitman W."/>
        </authorList>
    </citation>
    <scope>NUCLEOTIDE SEQUENCE [LARGE SCALE GENOMIC DNA]</scope>
    <source>
        <strain evidence="1 2">CECT 7375</strain>
    </source>
</reference>
<evidence type="ECO:0000313" key="2">
    <source>
        <dbReference type="Proteomes" id="UP000256542"/>
    </source>
</evidence>
<dbReference type="InterPro" id="IPR024997">
    <property type="entry name" value="DUF3892"/>
</dbReference>
<dbReference type="AlphaFoldDB" id="A0A3E0DW50"/>
<evidence type="ECO:0000313" key="1">
    <source>
        <dbReference type="EMBL" id="REG86734.1"/>
    </source>
</evidence>
<dbReference type="Pfam" id="PF13031">
    <property type="entry name" value="DUF3892"/>
    <property type="match status" value="1"/>
</dbReference>
<organism evidence="1 2">
    <name type="scientific">Marinomonas pollencensis</name>
    <dbReference type="NCBI Taxonomy" id="491954"/>
    <lineage>
        <taxon>Bacteria</taxon>
        <taxon>Pseudomonadati</taxon>
        <taxon>Pseudomonadota</taxon>
        <taxon>Gammaproteobacteria</taxon>
        <taxon>Oceanospirillales</taxon>
        <taxon>Oceanospirillaceae</taxon>
        <taxon>Marinomonas</taxon>
    </lineage>
</organism>
<gene>
    <name evidence="1" type="ORF">DFP81_101299</name>
</gene>
<dbReference type="RefSeq" id="WP_115895981.1">
    <property type="nucleotide sequence ID" value="NZ_QUNG01000001.1"/>
</dbReference>
<dbReference type="Proteomes" id="UP000256542">
    <property type="component" value="Unassembled WGS sequence"/>
</dbReference>
<dbReference type="EMBL" id="QUNG01000001">
    <property type="protein sequence ID" value="REG86734.1"/>
    <property type="molecule type" value="Genomic_DNA"/>
</dbReference>
<protein>
    <submittedName>
        <fullName evidence="1">Uncharacterized protein DUF3892</fullName>
    </submittedName>
</protein>
<keyword evidence="2" id="KW-1185">Reference proteome</keyword>
<comment type="caution">
    <text evidence="1">The sequence shown here is derived from an EMBL/GenBank/DDBJ whole genome shotgun (WGS) entry which is preliminary data.</text>
</comment>
<proteinExistence type="predicted"/>